<protein>
    <submittedName>
        <fullName evidence="1">Uncharacterized protein</fullName>
    </submittedName>
</protein>
<sequence length="56" mass="5496">MASAAGVAEDSRTPPTLAELSGRLRELAGTDFGVAGAPAGRMAPASRPRLSSSGVA</sequence>
<gene>
    <name evidence="1" type="ORF">AHOG_14355</name>
</gene>
<dbReference type="Gene3D" id="3.30.70.2450">
    <property type="match status" value="1"/>
</dbReference>
<dbReference type="EMBL" id="CP022521">
    <property type="protein sequence ID" value="ASO20513.1"/>
    <property type="molecule type" value="Genomic_DNA"/>
</dbReference>
<organism evidence="1 2">
    <name type="scientific">Actinoalloteichus hoggarensis</name>
    <dbReference type="NCBI Taxonomy" id="1470176"/>
    <lineage>
        <taxon>Bacteria</taxon>
        <taxon>Bacillati</taxon>
        <taxon>Actinomycetota</taxon>
        <taxon>Actinomycetes</taxon>
        <taxon>Pseudonocardiales</taxon>
        <taxon>Pseudonocardiaceae</taxon>
        <taxon>Actinoalloteichus</taxon>
    </lineage>
</organism>
<keyword evidence="2" id="KW-1185">Reference proteome</keyword>
<evidence type="ECO:0000313" key="2">
    <source>
        <dbReference type="Proteomes" id="UP000204221"/>
    </source>
</evidence>
<evidence type="ECO:0000313" key="1">
    <source>
        <dbReference type="EMBL" id="ASO20513.1"/>
    </source>
</evidence>
<dbReference type="KEGG" id="ahg:AHOG_14355"/>
<proteinExistence type="predicted"/>
<dbReference type="Proteomes" id="UP000204221">
    <property type="component" value="Chromosome"/>
</dbReference>
<name>A0A221W487_9PSEU</name>
<dbReference type="AlphaFoldDB" id="A0A221W487"/>
<dbReference type="RefSeq" id="WP_376700101.1">
    <property type="nucleotide sequence ID" value="NZ_CP022521.1"/>
</dbReference>
<reference evidence="1 2" key="1">
    <citation type="submission" date="2017-07" db="EMBL/GenBank/DDBJ databases">
        <title>Complete genome sequence of Actinoalloteichus hoggarensis DSM 45943, type strain of Actinoalloteichus hoggarensis.</title>
        <authorList>
            <person name="Ruckert C."/>
            <person name="Nouioui I."/>
            <person name="Willmese J."/>
            <person name="van Wezel G."/>
            <person name="Klenk H.-P."/>
            <person name="Kalinowski J."/>
            <person name="Zotchev S.B."/>
        </authorList>
    </citation>
    <scope>NUCLEOTIDE SEQUENCE [LARGE SCALE GENOMIC DNA]</scope>
    <source>
        <strain evidence="1 2">DSM 45943</strain>
    </source>
</reference>
<accession>A0A221W487</accession>